<dbReference type="KEGG" id="sapo:SAPIO_CDS1015"/>
<name>A0A084GFN7_PSEDA</name>
<keyword evidence="5" id="KW-0472">Membrane</keyword>
<evidence type="ECO:0000313" key="7">
    <source>
        <dbReference type="EMBL" id="KEZ46149.1"/>
    </source>
</evidence>
<keyword evidence="8" id="KW-1185">Reference proteome</keyword>
<dbReference type="VEuPathDB" id="FungiDB:SAPIO_CDS1015"/>
<dbReference type="EC" id="2.4.1.-" evidence="5"/>
<feature type="compositionally biased region" description="Polar residues" evidence="6">
    <location>
        <begin position="358"/>
        <end position="368"/>
    </location>
</feature>
<dbReference type="OMA" id="ANHDGCM"/>
<dbReference type="GO" id="GO:0031505">
    <property type="term" value="P:fungal-type cell wall organization"/>
    <property type="evidence" value="ECO:0007669"/>
    <property type="project" value="TreeGrafter"/>
</dbReference>
<evidence type="ECO:0000256" key="2">
    <source>
        <dbReference type="ARBA" id="ARBA00007528"/>
    </source>
</evidence>
<evidence type="ECO:0000313" key="8">
    <source>
        <dbReference type="Proteomes" id="UP000028545"/>
    </source>
</evidence>
<evidence type="ECO:0000256" key="6">
    <source>
        <dbReference type="SAM" id="MobiDB-lite"/>
    </source>
</evidence>
<dbReference type="Proteomes" id="UP000028545">
    <property type="component" value="Unassembled WGS sequence"/>
</dbReference>
<dbReference type="HOGENOM" id="CLU_021855_0_0_1"/>
<dbReference type="AlphaFoldDB" id="A0A084GFN7"/>
<sequence length="410" mass="45652">MRAPQLLSLLMAGLASGALPTIETYGNKFYDANGKQFFMKGMSYQLRPKDPLIDSDQCARDIKLMKELGVNCIRAGIYVTVDLDTFDTFILPYESYWNSTQFASYSAVMDTFIKYDNLLGFYVGNEIISKMDQSHSAPFIKAAARDMKAYRDRKGYRKVPIGYTATDIVELRPMLQDYLTCGGNESEIIDFFGLNAYEWCTPNTYEGSGYPKLQEMAEQFPVPIFFSETGCIMGKEPRAWEDMDAIFSEPMIDDWSGAIVYEWIYEQNQYGIISYGPGPVDQTITTGDVFDGFTRKGTPTPRQPDFDNLKTRWASITPKGTPKSEYDPSRVVSTRECPKATAGGWEVDGNVRLPTLDETFSGSFTPSPTADPGTVPKEDAEDAEDAAPARDVLGFHAGVVAGALIVALWL</sequence>
<keyword evidence="5 7" id="KW-0808">Transferase</keyword>
<comment type="caution">
    <text evidence="7">The sequence shown here is derived from an EMBL/GenBank/DDBJ whole genome shotgun (WGS) entry which is preliminary data.</text>
</comment>
<feature type="region of interest" description="Disordered" evidence="6">
    <location>
        <begin position="357"/>
        <end position="385"/>
    </location>
</feature>
<dbReference type="GO" id="GO:0042124">
    <property type="term" value="F:1,3-beta-glucanosyltransferase activity"/>
    <property type="evidence" value="ECO:0007669"/>
    <property type="project" value="TreeGrafter"/>
</dbReference>
<dbReference type="GeneID" id="27719317"/>
<dbReference type="GO" id="GO:0071970">
    <property type="term" value="P:fungal-type cell wall (1-&gt;3)-beta-D-glucan biosynthetic process"/>
    <property type="evidence" value="ECO:0007669"/>
    <property type="project" value="TreeGrafter"/>
</dbReference>
<feature type="chain" id="PRO_5005106044" description="1,3-beta-glucanosyltransferase" evidence="5">
    <location>
        <begin position="18"/>
        <end position="410"/>
    </location>
</feature>
<organism evidence="7 8">
    <name type="scientific">Pseudallescheria apiosperma</name>
    <name type="common">Scedosporium apiospermum</name>
    <dbReference type="NCBI Taxonomy" id="563466"/>
    <lineage>
        <taxon>Eukaryota</taxon>
        <taxon>Fungi</taxon>
        <taxon>Dikarya</taxon>
        <taxon>Ascomycota</taxon>
        <taxon>Pezizomycotina</taxon>
        <taxon>Sordariomycetes</taxon>
        <taxon>Hypocreomycetidae</taxon>
        <taxon>Microascales</taxon>
        <taxon>Microascaceae</taxon>
        <taxon>Scedosporium</taxon>
    </lineage>
</organism>
<gene>
    <name evidence="7" type="ORF">SAPIO_CDS1015</name>
</gene>
<evidence type="ECO:0000256" key="1">
    <source>
        <dbReference type="ARBA" id="ARBA00004609"/>
    </source>
</evidence>
<comment type="function">
    <text evidence="5">Splits internally a 1,3-beta-glucan molecule and transfers the newly generated reducing end (the donor) to the non-reducing end of another 1,3-beta-glucan molecule (the acceptor) forming a 1,3-beta linkage, resulting in the elongation of 1,3-beta-glucan chains in the cell wall.</text>
</comment>
<proteinExistence type="inferred from homology"/>
<evidence type="ECO:0000256" key="4">
    <source>
        <dbReference type="ARBA" id="ARBA00023180"/>
    </source>
</evidence>
<dbReference type="InterPro" id="IPR017853">
    <property type="entry name" value="GH"/>
</dbReference>
<dbReference type="OrthoDB" id="421038at2759"/>
<dbReference type="RefSeq" id="XP_016645948.1">
    <property type="nucleotide sequence ID" value="XM_016783795.1"/>
</dbReference>
<accession>A0A084GFN7</accession>
<dbReference type="EMBL" id="JOWA01000044">
    <property type="protein sequence ID" value="KEZ46149.1"/>
    <property type="molecule type" value="Genomic_DNA"/>
</dbReference>
<protein>
    <recommendedName>
        <fullName evidence="5">1,3-beta-glucanosyltransferase</fullName>
        <ecNumber evidence="5">2.4.1.-</ecNumber>
    </recommendedName>
</protein>
<keyword evidence="5" id="KW-0449">Lipoprotein</keyword>
<dbReference type="GO" id="GO:0098552">
    <property type="term" value="C:side of membrane"/>
    <property type="evidence" value="ECO:0007669"/>
    <property type="project" value="UniProtKB-KW"/>
</dbReference>
<dbReference type="PANTHER" id="PTHR31468">
    <property type="entry name" value="1,3-BETA-GLUCANOSYLTRANSFERASE GAS1"/>
    <property type="match status" value="1"/>
</dbReference>
<dbReference type="GO" id="GO:0005886">
    <property type="term" value="C:plasma membrane"/>
    <property type="evidence" value="ECO:0007669"/>
    <property type="project" value="UniProtKB-SubCell"/>
</dbReference>
<comment type="similarity">
    <text evidence="2 5">Belongs to the glycosyl hydrolase 72 family.</text>
</comment>
<reference evidence="7 8" key="1">
    <citation type="journal article" date="2014" name="Genome Announc.">
        <title>Draft genome sequence of the pathogenic fungus Scedosporium apiospermum.</title>
        <authorList>
            <person name="Vandeputte P."/>
            <person name="Ghamrawi S."/>
            <person name="Rechenmann M."/>
            <person name="Iltis A."/>
            <person name="Giraud S."/>
            <person name="Fleury M."/>
            <person name="Thornton C."/>
            <person name="Delhaes L."/>
            <person name="Meyer W."/>
            <person name="Papon N."/>
            <person name="Bouchara J.P."/>
        </authorList>
    </citation>
    <scope>NUCLEOTIDE SEQUENCE [LARGE SCALE GENOMIC DNA]</scope>
    <source>
        <strain evidence="7 8">IHEM 14462</strain>
    </source>
</reference>
<evidence type="ECO:0000256" key="3">
    <source>
        <dbReference type="ARBA" id="ARBA00022729"/>
    </source>
</evidence>
<dbReference type="PANTHER" id="PTHR31468:SF8">
    <property type="entry name" value="1,3-BETA-GLUCANOSYLTRANSFERASE GAS2"/>
    <property type="match status" value="1"/>
</dbReference>
<dbReference type="InterPro" id="IPR004886">
    <property type="entry name" value="Glucanosyltransferase"/>
</dbReference>
<keyword evidence="5" id="KW-0336">GPI-anchor</keyword>
<evidence type="ECO:0000256" key="5">
    <source>
        <dbReference type="RuleBase" id="RU361209"/>
    </source>
</evidence>
<feature type="signal peptide" evidence="5">
    <location>
        <begin position="1"/>
        <end position="17"/>
    </location>
</feature>
<comment type="subcellular location">
    <subcellularLocation>
        <location evidence="1 5">Cell membrane</location>
        <topology evidence="1 5">Lipid-anchor</topology>
        <topology evidence="1 5">GPI-anchor</topology>
    </subcellularLocation>
</comment>
<dbReference type="Gene3D" id="3.20.20.80">
    <property type="entry name" value="Glycosidases"/>
    <property type="match status" value="1"/>
</dbReference>
<keyword evidence="4" id="KW-0325">Glycoprotein</keyword>
<dbReference type="SUPFAM" id="SSF51445">
    <property type="entry name" value="(Trans)glycosidases"/>
    <property type="match status" value="1"/>
</dbReference>
<keyword evidence="3 5" id="KW-0732">Signal</keyword>
<dbReference type="Pfam" id="PF03198">
    <property type="entry name" value="Glyco_hydro_72"/>
    <property type="match status" value="2"/>
</dbReference>